<dbReference type="AlphaFoldDB" id="A0A0E9RD98"/>
<proteinExistence type="predicted"/>
<name>A0A0E9RD98_ANGAN</name>
<dbReference type="EMBL" id="GBXM01081441">
    <property type="protein sequence ID" value="JAH27136.1"/>
    <property type="molecule type" value="Transcribed_RNA"/>
</dbReference>
<sequence>MSLLAKMWGFSVLKALENKKNHDFYHAPNCL</sequence>
<evidence type="ECO:0000313" key="1">
    <source>
        <dbReference type="EMBL" id="JAH27136.1"/>
    </source>
</evidence>
<accession>A0A0E9RD98</accession>
<organism evidence="1">
    <name type="scientific">Anguilla anguilla</name>
    <name type="common">European freshwater eel</name>
    <name type="synonym">Muraena anguilla</name>
    <dbReference type="NCBI Taxonomy" id="7936"/>
    <lineage>
        <taxon>Eukaryota</taxon>
        <taxon>Metazoa</taxon>
        <taxon>Chordata</taxon>
        <taxon>Craniata</taxon>
        <taxon>Vertebrata</taxon>
        <taxon>Euteleostomi</taxon>
        <taxon>Actinopterygii</taxon>
        <taxon>Neopterygii</taxon>
        <taxon>Teleostei</taxon>
        <taxon>Anguilliformes</taxon>
        <taxon>Anguillidae</taxon>
        <taxon>Anguilla</taxon>
    </lineage>
</organism>
<reference evidence="1" key="2">
    <citation type="journal article" date="2015" name="Fish Shellfish Immunol.">
        <title>Early steps in the European eel (Anguilla anguilla)-Vibrio vulnificus interaction in the gills: Role of the RtxA13 toxin.</title>
        <authorList>
            <person name="Callol A."/>
            <person name="Pajuelo D."/>
            <person name="Ebbesson L."/>
            <person name="Teles M."/>
            <person name="MacKenzie S."/>
            <person name="Amaro C."/>
        </authorList>
    </citation>
    <scope>NUCLEOTIDE SEQUENCE</scope>
</reference>
<reference evidence="1" key="1">
    <citation type="submission" date="2014-11" db="EMBL/GenBank/DDBJ databases">
        <authorList>
            <person name="Amaro Gonzalez C."/>
        </authorList>
    </citation>
    <scope>NUCLEOTIDE SEQUENCE</scope>
</reference>
<protein>
    <submittedName>
        <fullName evidence="1">Uncharacterized protein</fullName>
    </submittedName>
</protein>